<organism evidence="1 2">
    <name type="scientific">Perspicuibacillus lycopersici</name>
    <dbReference type="NCBI Taxonomy" id="1325689"/>
    <lineage>
        <taxon>Bacteria</taxon>
        <taxon>Bacillati</taxon>
        <taxon>Bacillota</taxon>
        <taxon>Bacilli</taxon>
        <taxon>Bacillales</taxon>
        <taxon>Bacillaceae</taxon>
        <taxon>Perspicuibacillus</taxon>
    </lineage>
</organism>
<sequence length="65" mass="7653">MVKKPFSVRIEPYESNRFRALATVLNLDGAKLLSELITLKEEKLSKEEKEAYDSLLKLWKDKELR</sequence>
<evidence type="ECO:0000313" key="2">
    <source>
        <dbReference type="Proteomes" id="UP001209318"/>
    </source>
</evidence>
<gene>
    <name evidence="1" type="ORF">OEV98_03940</name>
</gene>
<dbReference type="AlphaFoldDB" id="A0AAE3LM96"/>
<dbReference type="Proteomes" id="UP001209318">
    <property type="component" value="Unassembled WGS sequence"/>
</dbReference>
<dbReference type="EMBL" id="JAOUSF010000001">
    <property type="protein sequence ID" value="MCU9612716.1"/>
    <property type="molecule type" value="Genomic_DNA"/>
</dbReference>
<protein>
    <submittedName>
        <fullName evidence="1">Uncharacterized protein</fullName>
    </submittedName>
</protein>
<dbReference type="RefSeq" id="WP_263071899.1">
    <property type="nucleotide sequence ID" value="NZ_JAOUSF010000001.1"/>
</dbReference>
<reference evidence="1" key="1">
    <citation type="submission" date="2022-10" db="EMBL/GenBank/DDBJ databases">
        <title>Description of Fervidibacillus gen. nov. in the family Fervidibacillaceae fam. nov. with two species, Fervidibacillus albus sp. nov., and Fervidibacillus halotolerans sp. nov., isolated from tidal flat sediments.</title>
        <authorList>
            <person name="Kwon K.K."/>
            <person name="Yang S.-H."/>
        </authorList>
    </citation>
    <scope>NUCLEOTIDE SEQUENCE</scope>
    <source>
        <strain evidence="1">JCM 19140</strain>
    </source>
</reference>
<name>A0AAE3LM96_9BACI</name>
<comment type="caution">
    <text evidence="1">The sequence shown here is derived from an EMBL/GenBank/DDBJ whole genome shotgun (WGS) entry which is preliminary data.</text>
</comment>
<proteinExistence type="predicted"/>
<evidence type="ECO:0000313" key="1">
    <source>
        <dbReference type="EMBL" id="MCU9612716.1"/>
    </source>
</evidence>
<keyword evidence="2" id="KW-1185">Reference proteome</keyword>
<accession>A0AAE3LM96</accession>